<feature type="domain" description="TRAPPC10/Trs130 N-terminal" evidence="6">
    <location>
        <begin position="100"/>
        <end position="230"/>
    </location>
</feature>
<dbReference type="Pfam" id="PF24965">
    <property type="entry name" value="TRS130_4HB"/>
    <property type="match status" value="1"/>
</dbReference>
<name>A0A6A6YPT2_9PEZI</name>
<keyword evidence="2" id="KW-0813">Transport</keyword>
<evidence type="ECO:0000313" key="10">
    <source>
        <dbReference type="RefSeq" id="XP_033577754.1"/>
    </source>
</evidence>
<dbReference type="InterPro" id="IPR056913">
    <property type="entry name" value="TRAPPC10/Trs130_N"/>
</dbReference>
<dbReference type="RefSeq" id="XP_033577754.1">
    <property type="nucleotide sequence ID" value="XM_033725421.1"/>
</dbReference>
<dbReference type="Proteomes" id="UP000504636">
    <property type="component" value="Unplaced"/>
</dbReference>
<evidence type="ECO:0000313" key="9">
    <source>
        <dbReference type="Proteomes" id="UP000504636"/>
    </source>
</evidence>
<dbReference type="GO" id="GO:1990071">
    <property type="term" value="C:TRAPPII protein complex"/>
    <property type="evidence" value="ECO:0007669"/>
    <property type="project" value="InterPro"/>
</dbReference>
<feature type="compositionally biased region" description="Polar residues" evidence="4">
    <location>
        <begin position="59"/>
        <end position="70"/>
    </location>
</feature>
<dbReference type="PANTHER" id="PTHR13251">
    <property type="entry name" value="EPILEPSY HOLOPROSENCEPHALY CANDIDATE 1/TMEM1"/>
    <property type="match status" value="1"/>
</dbReference>
<dbReference type="EMBL" id="MU003699">
    <property type="protein sequence ID" value="KAF2810790.1"/>
    <property type="molecule type" value="Genomic_DNA"/>
</dbReference>
<evidence type="ECO:0000259" key="5">
    <source>
        <dbReference type="Pfam" id="PF12584"/>
    </source>
</evidence>
<accession>A0A6A6YPT2</accession>
<feature type="domain" description="TRAPPC10/Trs130 N-terminal" evidence="6">
    <location>
        <begin position="255"/>
        <end position="435"/>
    </location>
</feature>
<keyword evidence="9" id="KW-1185">Reference proteome</keyword>
<sequence length="1547" mass="171545">MESSKVTVEYHDPSGVFPLLASQLTSRLPLRNLHWKSPSRPLRSIDSLHVDLVPSSESADVSANLSQHGQATDEGGVHRPNSEHGPPSSSEILRGSTKERRHQIPGLRRTPYLKVYLLRCDDSETYKASSRKLLREWVRTHTPPSQSSSSASTPENHDAFEWLILHVVVPDTPAASQPRGSGAVGSNSGSTEKSGSTSRWTRGSTTIFEKIRADFNHASKTAPDRVAQVRLQKDVVPPHMLPSGAAVVGSPYSESPQEHNNAWNDVIAKFKTLILLSFNLRVSQYEEDIRDKESQRSLPGWNFCTFFILKEGLARGFESVGLVEDALMGYDELSFGLDSIIRDQANDSNQDQGGAFLQYTKDLQDHAEALQKHPENSEENGGRLSFRDVFGEKPLNATKKNYRESILSSNISVFDFRCYIFSRQLSLLLRLGNVHSARMELAAKLARPSTSVAQHSIDDLNVGTKSSTALETSEDLLSLSELCLRSLSFVTSAARVLRDDLNTGSAVMSEQIPSRLIDNLVSSWTFAVAQQILDETATSSLPVSKFRGDATSGSSGKMLSFGGRAEELKTNVPEPKTMIHPSRSSSLSHRRISNADPPYAHIPPSGQVVFDHGRFEERPPPISQPNAVPMRSGVHDLAGNRARLYVVQRRVLEHVGQNCGWAVGWAAFAATKYSQKDDFRDIDLDETNNEEVEQSQQGGGVDDISSPTLGLCEVALMDALSSLGDFRVFYERLSDLAVKHYMAAGQSNSAESILGDLAALKYELGDYAAAAMYFSRMAPQFAETRWNFVETTMLKMYAQCLKKLNRKDEYTRTLLDLLAKSAAKKMSIRISRKSFHSIGIPDENTQSTFSWLDDDKADTTGLFHELLTYSEQLPYDITVPMSKYFGDIAIEPYVRHYDDRDGFQLRLQVRHILEDDILIERARIHLIHVTPGQGKEMWLDLEDTIVVKKGLFKIWLDSNVNTSGSFIVDKIVIQAQKIVFMHEPIAKPNTTTPLGISTPSMTALKIPKKSRILCFPRVESFQAKVALSHFIHIDRARSIEIRCSSGWNDIKSAEIRIRSASAGLRLRTANAEVVSGEIVLSDISKPGVIHIADMSTNSSATIRIPYELENILPELSIRLEVDYITEKGQFQMVDSSVIPIELPLDVNVHDHFKGDALFSRFNIKTAGSTPLEVLNVKLDGSEVFDVQAPRKITTPLFVFPKQPASVTYKITTKGFSGATSVRNNRGKLESPTLGLTVDYRCLDETVLTRAEGMFATAIEGGPLRRLGRLLVPAFVDRLSHTILPGQFEKIALLGTISLGSFEDLAWSDYIDSLPMVIRDDTRSWLKKWHDTHSSIPLDPNPDSPHLSLTSRTIVITVAIPQTHVVHTTSLHLLHQDHNVAHSANVSAVGKPLMAELRIKHTRRWAGSPDSLKSAARILDASDPIEFVYDLEANPDVWLVAGQRRAHFSAREEEVRVFPIMLLPLRAGNLLLPGVDVRPNIAQQGKDGKTDQVQEENLTSETDFLSHGETVLVIPDLQSTTVGLHRLGPGAGSVLLESETRVAEEMVL</sequence>
<gene>
    <name evidence="8 10" type="ORF">BDZ99DRAFT_519467</name>
</gene>
<feature type="region of interest" description="Disordered" evidence="4">
    <location>
        <begin position="59"/>
        <end position="105"/>
    </location>
</feature>
<comment type="subcellular location">
    <subcellularLocation>
        <location evidence="1">Golgi apparatus</location>
    </subcellularLocation>
</comment>
<dbReference type="Pfam" id="PF23274">
    <property type="entry name" value="DUF7077"/>
    <property type="match status" value="1"/>
</dbReference>
<dbReference type="Pfam" id="PF23036">
    <property type="entry name" value="TRAPPC10_1st"/>
    <property type="match status" value="2"/>
</dbReference>
<dbReference type="InterPro" id="IPR045126">
    <property type="entry name" value="TRAPPC10/Trs130"/>
</dbReference>
<feature type="region of interest" description="Disordered" evidence="4">
    <location>
        <begin position="173"/>
        <end position="201"/>
    </location>
</feature>
<feature type="domain" description="TRAPPC10/Trs130 C-terminal" evidence="5">
    <location>
        <begin position="1357"/>
        <end position="1513"/>
    </location>
</feature>
<organism evidence="8">
    <name type="scientific">Mytilinidion resinicola</name>
    <dbReference type="NCBI Taxonomy" id="574789"/>
    <lineage>
        <taxon>Eukaryota</taxon>
        <taxon>Fungi</taxon>
        <taxon>Dikarya</taxon>
        <taxon>Ascomycota</taxon>
        <taxon>Pezizomycotina</taxon>
        <taxon>Dothideomycetes</taxon>
        <taxon>Pleosporomycetidae</taxon>
        <taxon>Mytilinidiales</taxon>
        <taxon>Mytilinidiaceae</taxon>
        <taxon>Mytilinidion</taxon>
    </lineage>
</organism>
<evidence type="ECO:0000256" key="1">
    <source>
        <dbReference type="ARBA" id="ARBA00004555"/>
    </source>
</evidence>
<reference evidence="10" key="3">
    <citation type="submission" date="2025-04" db="UniProtKB">
        <authorList>
            <consortium name="RefSeq"/>
        </authorList>
    </citation>
    <scope>IDENTIFICATION</scope>
    <source>
        <strain evidence="10">CBS 304.34</strain>
    </source>
</reference>
<proteinExistence type="predicted"/>
<dbReference type="GeneID" id="54466314"/>
<reference evidence="10" key="2">
    <citation type="submission" date="2020-04" db="EMBL/GenBank/DDBJ databases">
        <authorList>
            <consortium name="NCBI Genome Project"/>
        </authorList>
    </citation>
    <scope>NUCLEOTIDE SEQUENCE</scope>
    <source>
        <strain evidence="10">CBS 304.34</strain>
    </source>
</reference>
<dbReference type="OrthoDB" id="10256906at2759"/>
<evidence type="ECO:0000259" key="7">
    <source>
        <dbReference type="Pfam" id="PF23274"/>
    </source>
</evidence>
<reference evidence="8 10" key="1">
    <citation type="journal article" date="2020" name="Stud. Mycol.">
        <title>101 Dothideomycetes genomes: a test case for predicting lifestyles and emergence of pathogens.</title>
        <authorList>
            <person name="Haridas S."/>
            <person name="Albert R."/>
            <person name="Binder M."/>
            <person name="Bloem J."/>
            <person name="Labutti K."/>
            <person name="Salamov A."/>
            <person name="Andreopoulos B."/>
            <person name="Baker S."/>
            <person name="Barry K."/>
            <person name="Bills G."/>
            <person name="Bluhm B."/>
            <person name="Cannon C."/>
            <person name="Castanera R."/>
            <person name="Culley D."/>
            <person name="Daum C."/>
            <person name="Ezra D."/>
            <person name="Gonzalez J."/>
            <person name="Henrissat B."/>
            <person name="Kuo A."/>
            <person name="Liang C."/>
            <person name="Lipzen A."/>
            <person name="Lutzoni F."/>
            <person name="Magnuson J."/>
            <person name="Mondo S."/>
            <person name="Nolan M."/>
            <person name="Ohm R."/>
            <person name="Pangilinan J."/>
            <person name="Park H.-J."/>
            <person name="Ramirez L."/>
            <person name="Alfaro M."/>
            <person name="Sun H."/>
            <person name="Tritt A."/>
            <person name="Yoshinaga Y."/>
            <person name="Zwiers L.-H."/>
            <person name="Turgeon B."/>
            <person name="Goodwin S."/>
            <person name="Spatafora J."/>
            <person name="Crous P."/>
            <person name="Grigoriev I."/>
        </authorList>
    </citation>
    <scope>NUCLEOTIDE SEQUENCE</scope>
    <source>
        <strain evidence="8 10">CBS 304.34</strain>
    </source>
</reference>
<protein>
    <recommendedName>
        <fullName evidence="11">TMEM1 family protein-like protein</fullName>
    </recommendedName>
</protein>
<dbReference type="GO" id="GO:0034498">
    <property type="term" value="P:early endosome to Golgi transport"/>
    <property type="evidence" value="ECO:0007669"/>
    <property type="project" value="TreeGrafter"/>
</dbReference>
<dbReference type="InterPro" id="IPR022233">
    <property type="entry name" value="TRAPPC10/Trs130_C"/>
</dbReference>
<feature type="domain" description="DUF7077" evidence="7">
    <location>
        <begin position="1019"/>
        <end position="1139"/>
    </location>
</feature>
<evidence type="ECO:0000256" key="2">
    <source>
        <dbReference type="ARBA" id="ARBA00022448"/>
    </source>
</evidence>
<dbReference type="InterPro" id="IPR055505">
    <property type="entry name" value="DUF7077"/>
</dbReference>
<feature type="compositionally biased region" description="Polar residues" evidence="4">
    <location>
        <begin position="174"/>
        <end position="193"/>
    </location>
</feature>
<keyword evidence="3" id="KW-0333">Golgi apparatus</keyword>
<dbReference type="GO" id="GO:0005829">
    <property type="term" value="C:cytosol"/>
    <property type="evidence" value="ECO:0007669"/>
    <property type="project" value="GOC"/>
</dbReference>
<dbReference type="Pfam" id="PF12584">
    <property type="entry name" value="TRAPPC10"/>
    <property type="match status" value="1"/>
</dbReference>
<evidence type="ECO:0000256" key="3">
    <source>
        <dbReference type="ARBA" id="ARBA00023034"/>
    </source>
</evidence>
<dbReference type="PANTHER" id="PTHR13251:SF3">
    <property type="entry name" value="TRAFFICKING PROTEIN PARTICLE COMPLEX SUBUNIT 10"/>
    <property type="match status" value="1"/>
</dbReference>
<evidence type="ECO:0008006" key="11">
    <source>
        <dbReference type="Google" id="ProtNLM"/>
    </source>
</evidence>
<evidence type="ECO:0000256" key="4">
    <source>
        <dbReference type="SAM" id="MobiDB-lite"/>
    </source>
</evidence>
<evidence type="ECO:0000259" key="6">
    <source>
        <dbReference type="Pfam" id="PF23036"/>
    </source>
</evidence>
<evidence type="ECO:0000313" key="8">
    <source>
        <dbReference type="EMBL" id="KAF2810790.1"/>
    </source>
</evidence>
<dbReference type="GO" id="GO:0006891">
    <property type="term" value="P:intra-Golgi vesicle-mediated transport"/>
    <property type="evidence" value="ECO:0007669"/>
    <property type="project" value="TreeGrafter"/>
</dbReference>